<dbReference type="Pfam" id="PF04442">
    <property type="entry name" value="CtaG_Cox11"/>
    <property type="match status" value="1"/>
</dbReference>
<dbReference type="PANTHER" id="PTHR21320:SF3">
    <property type="entry name" value="CYTOCHROME C OXIDASE ASSEMBLY PROTEIN COX11, MITOCHONDRIAL-RELATED"/>
    <property type="match status" value="1"/>
</dbReference>
<dbReference type="Proteomes" id="UP000751190">
    <property type="component" value="Unassembled WGS sequence"/>
</dbReference>
<organism evidence="8 9">
    <name type="scientific">Diacronema lutheri</name>
    <name type="common">Unicellular marine alga</name>
    <name type="synonym">Monochrysis lutheri</name>
    <dbReference type="NCBI Taxonomy" id="2081491"/>
    <lineage>
        <taxon>Eukaryota</taxon>
        <taxon>Haptista</taxon>
        <taxon>Haptophyta</taxon>
        <taxon>Pavlovophyceae</taxon>
        <taxon>Pavlovales</taxon>
        <taxon>Pavlovaceae</taxon>
        <taxon>Diacronema</taxon>
    </lineage>
</organism>
<dbReference type="Gene3D" id="2.60.370.10">
    <property type="entry name" value="Ctag/Cox11"/>
    <property type="match status" value="1"/>
</dbReference>
<dbReference type="SUPFAM" id="SSF110111">
    <property type="entry name" value="Ctag/Cox11"/>
    <property type="match status" value="1"/>
</dbReference>
<dbReference type="PANTHER" id="PTHR21320">
    <property type="entry name" value="CYTOCHROME C OXIDASE ASSEMBLY PROTEIN COX11-RELATED"/>
    <property type="match status" value="1"/>
</dbReference>
<keyword evidence="9" id="KW-1185">Reference proteome</keyword>
<feature type="region of interest" description="Disordered" evidence="6">
    <location>
        <begin position="266"/>
        <end position="286"/>
    </location>
</feature>
<dbReference type="EMBL" id="JAGTXO010000076">
    <property type="protein sequence ID" value="KAG8457259.1"/>
    <property type="molecule type" value="Genomic_DNA"/>
</dbReference>
<reference evidence="8" key="1">
    <citation type="submission" date="2021-05" db="EMBL/GenBank/DDBJ databases">
        <title>The genome of the haptophyte Pavlova lutheri (Diacronema luteri, Pavlovales) - a model for lipid biosynthesis in eukaryotic algae.</title>
        <authorList>
            <person name="Hulatt C.J."/>
            <person name="Posewitz M.C."/>
        </authorList>
    </citation>
    <scope>NUCLEOTIDE SEQUENCE</scope>
    <source>
        <strain evidence="8">NIVA-4/92</strain>
    </source>
</reference>
<dbReference type="GO" id="GO:0005743">
    <property type="term" value="C:mitochondrial inner membrane"/>
    <property type="evidence" value="ECO:0007669"/>
    <property type="project" value="UniProtKB-SubCell"/>
</dbReference>
<accession>A0A8J5X444</accession>
<keyword evidence="4 7" id="KW-1133">Transmembrane helix</keyword>
<evidence type="ECO:0000256" key="3">
    <source>
        <dbReference type="ARBA" id="ARBA00022692"/>
    </source>
</evidence>
<dbReference type="OrthoDB" id="1704689at2759"/>
<evidence type="ECO:0000256" key="1">
    <source>
        <dbReference type="ARBA" id="ARBA00004007"/>
    </source>
</evidence>
<feature type="compositionally biased region" description="Pro residues" evidence="6">
    <location>
        <begin position="277"/>
        <end position="286"/>
    </location>
</feature>
<keyword evidence="3 7" id="KW-0812">Transmembrane</keyword>
<proteinExistence type="inferred from homology"/>
<dbReference type="InterPro" id="IPR007533">
    <property type="entry name" value="Cyt_c_oxidase_assmbl_CtaG"/>
</dbReference>
<dbReference type="AlphaFoldDB" id="A0A8J5X444"/>
<comment type="function">
    <text evidence="1">Exerts its effect at some terminal stage of cytochrome c oxidase synthesis, probably by being involved in the insertion of the copper B into subunit I.</text>
</comment>
<protein>
    <submittedName>
        <fullName evidence="8">Uncharacterized protein</fullName>
    </submittedName>
</protein>
<dbReference type="InterPro" id="IPR023471">
    <property type="entry name" value="CtaG/Cox11_dom_sf"/>
</dbReference>
<dbReference type="NCBIfam" id="NF003465">
    <property type="entry name" value="PRK05089.1"/>
    <property type="match status" value="1"/>
</dbReference>
<evidence type="ECO:0000256" key="4">
    <source>
        <dbReference type="ARBA" id="ARBA00022989"/>
    </source>
</evidence>
<evidence type="ECO:0000313" key="9">
    <source>
        <dbReference type="Proteomes" id="UP000751190"/>
    </source>
</evidence>
<gene>
    <name evidence="8" type="ORF">KFE25_011933</name>
</gene>
<evidence type="ECO:0000256" key="5">
    <source>
        <dbReference type="ARBA" id="ARBA00023136"/>
    </source>
</evidence>
<feature type="transmembrane region" description="Helical" evidence="7">
    <location>
        <begin position="73"/>
        <end position="93"/>
    </location>
</feature>
<dbReference type="GO" id="GO:0005507">
    <property type="term" value="F:copper ion binding"/>
    <property type="evidence" value="ECO:0007669"/>
    <property type="project" value="InterPro"/>
</dbReference>
<comment type="subcellular location">
    <subcellularLocation>
        <location evidence="2">Mitochondrion inner membrane</location>
        <topology evidence="2">Single-pass membrane protein</topology>
        <orientation evidence="2">Intermembrane side</orientation>
    </subcellularLocation>
</comment>
<comment type="caution">
    <text evidence="8">The sequence shown here is derived from an EMBL/GenBank/DDBJ whole genome shotgun (WGS) entry which is preliminary data.</text>
</comment>
<evidence type="ECO:0000256" key="7">
    <source>
        <dbReference type="SAM" id="Phobius"/>
    </source>
</evidence>
<dbReference type="OMA" id="WNCRNIN"/>
<dbReference type="HAMAP" id="MF_00155">
    <property type="entry name" value="CtaG"/>
    <property type="match status" value="1"/>
</dbReference>
<evidence type="ECO:0000256" key="2">
    <source>
        <dbReference type="ARBA" id="ARBA00004243"/>
    </source>
</evidence>
<keyword evidence="5 7" id="KW-0472">Membrane</keyword>
<name>A0A8J5X444_DIALT</name>
<dbReference type="FunFam" id="2.60.370.10:FF:000001">
    <property type="entry name" value="COX11 cytochrome c oxidase assembly homolog"/>
    <property type="match status" value="1"/>
</dbReference>
<evidence type="ECO:0000256" key="6">
    <source>
        <dbReference type="SAM" id="MobiDB-lite"/>
    </source>
</evidence>
<evidence type="ECO:0000313" key="8">
    <source>
        <dbReference type="EMBL" id="KAG8457259.1"/>
    </source>
</evidence>
<sequence>MLASRVFARRAALRGAAAHTHGCTRAPAARRAASTANQPGWLSARGFANAAAAGAGGARAGGRGSQPRWDNETLGAACAGVAIVCLGLSYAAVPLYRMFCQATGYGGTVRTGKDGGGDANARYANLPADPTSLARNRPIRITFNTDMAANLPWRFKPTQPHVTLRAGETALCFFRATNLSDEPIVGVATYNVTPMRAGQYFNKVQCFCFDQQRLLPNESVDMPVFFYIDPDFLEDPNMAGINTLTLSYTFFRADRETHRLPEYLQGQEPGARLHNPAPAPPLPAAA</sequence>